<dbReference type="PROSITE" id="PS00648">
    <property type="entry name" value="RIBONUCLEASE_P"/>
    <property type="match status" value="1"/>
</dbReference>
<reference evidence="9" key="1">
    <citation type="journal article" date="2020" name="mSystems">
        <title>Genome- and Community-Level Interaction Insights into Carbon Utilization and Element Cycling Functions of Hydrothermarchaeota in Hydrothermal Sediment.</title>
        <authorList>
            <person name="Zhou Z."/>
            <person name="Liu Y."/>
            <person name="Xu W."/>
            <person name="Pan J."/>
            <person name="Luo Z.H."/>
            <person name="Li M."/>
        </authorList>
    </citation>
    <scope>NUCLEOTIDE SEQUENCE [LARGE SCALE GENOMIC DNA]</scope>
    <source>
        <strain evidence="9">SpSt-609</strain>
    </source>
</reference>
<dbReference type="InterPro" id="IPR000100">
    <property type="entry name" value="RNase_P"/>
</dbReference>
<sequence length="130" mass="15832">MEIDSLRFTFRKKERLKLRRDIKLLFEEGRTLQSQFFVVIYRKNGLDYSRIAVSVRKKFGKANRRNKVRRWVRECFRTNKRYFPKGFDMMFIARKALSEKFSEVNYHKICEELLKLCARIVDEKNTALSH</sequence>
<evidence type="ECO:0000256" key="5">
    <source>
        <dbReference type="ARBA" id="ARBA00022801"/>
    </source>
</evidence>
<dbReference type="InterPro" id="IPR020568">
    <property type="entry name" value="Ribosomal_Su5_D2-typ_SF"/>
</dbReference>
<dbReference type="PANTHER" id="PTHR33992">
    <property type="entry name" value="RIBONUCLEASE P PROTEIN COMPONENT"/>
    <property type="match status" value="1"/>
</dbReference>
<comment type="caution">
    <text evidence="9">The sequence shown here is derived from an EMBL/GenBank/DDBJ whole genome shotgun (WGS) entry which is preliminary data.</text>
</comment>
<comment type="similarity">
    <text evidence="7">Belongs to the RnpA family.</text>
</comment>
<dbReference type="GO" id="GO:0042781">
    <property type="term" value="F:3'-tRNA processing endoribonuclease activity"/>
    <property type="evidence" value="ECO:0007669"/>
    <property type="project" value="TreeGrafter"/>
</dbReference>
<keyword evidence="6 7" id="KW-0694">RNA-binding</keyword>
<dbReference type="GO" id="GO:0030677">
    <property type="term" value="C:ribonuclease P complex"/>
    <property type="evidence" value="ECO:0007669"/>
    <property type="project" value="TreeGrafter"/>
</dbReference>
<comment type="function">
    <text evidence="1 7">RNaseP catalyzes the removal of the 5'-leader sequence from pre-tRNA to produce the mature 5'-terminus. It can also cleave other RNA substrates such as 4.5S RNA. The protein component plays an auxiliary but essential role in vivo by binding to the 5'-leader sequence and broadening the substrate specificity of the ribozyme.</text>
</comment>
<dbReference type="HAMAP" id="MF_00227">
    <property type="entry name" value="RNase_P"/>
    <property type="match status" value="1"/>
</dbReference>
<evidence type="ECO:0000256" key="7">
    <source>
        <dbReference type="HAMAP-Rule" id="MF_00227"/>
    </source>
</evidence>
<dbReference type="SUPFAM" id="SSF54211">
    <property type="entry name" value="Ribosomal protein S5 domain 2-like"/>
    <property type="match status" value="1"/>
</dbReference>
<evidence type="ECO:0000256" key="6">
    <source>
        <dbReference type="ARBA" id="ARBA00022884"/>
    </source>
</evidence>
<dbReference type="GO" id="GO:0001682">
    <property type="term" value="P:tRNA 5'-leader removal"/>
    <property type="evidence" value="ECO:0007669"/>
    <property type="project" value="UniProtKB-UniRule"/>
</dbReference>
<keyword evidence="4 7" id="KW-0255">Endonuclease</keyword>
<gene>
    <name evidence="7 9" type="primary">rnpA</name>
    <name evidence="9" type="ORF">ENT77_01580</name>
</gene>
<dbReference type="Gene3D" id="3.30.230.10">
    <property type="match status" value="1"/>
</dbReference>
<evidence type="ECO:0000256" key="1">
    <source>
        <dbReference type="ARBA" id="ARBA00002663"/>
    </source>
</evidence>
<organism evidence="9">
    <name type="scientific">Fervidobacterium thailandense</name>
    <dbReference type="NCBI Taxonomy" id="1008305"/>
    <lineage>
        <taxon>Bacteria</taxon>
        <taxon>Thermotogati</taxon>
        <taxon>Thermotogota</taxon>
        <taxon>Thermotogae</taxon>
        <taxon>Thermotogales</taxon>
        <taxon>Fervidobacteriaceae</taxon>
        <taxon>Fervidobacterium</taxon>
    </lineage>
</organism>
<evidence type="ECO:0000256" key="8">
    <source>
        <dbReference type="NCBIfam" id="TIGR00188"/>
    </source>
</evidence>
<comment type="subunit">
    <text evidence="7">Consists of a catalytic RNA component (M1 or rnpB) and a protein subunit.</text>
</comment>
<dbReference type="NCBIfam" id="TIGR00188">
    <property type="entry name" value="rnpA"/>
    <property type="match status" value="1"/>
</dbReference>
<evidence type="ECO:0000256" key="3">
    <source>
        <dbReference type="ARBA" id="ARBA00022722"/>
    </source>
</evidence>
<dbReference type="Pfam" id="PF00825">
    <property type="entry name" value="Ribonuclease_P"/>
    <property type="match status" value="1"/>
</dbReference>
<dbReference type="InterPro" id="IPR014721">
    <property type="entry name" value="Ribsml_uS5_D2-typ_fold_subgr"/>
</dbReference>
<keyword evidence="2 7" id="KW-0819">tRNA processing</keyword>
<evidence type="ECO:0000256" key="2">
    <source>
        <dbReference type="ARBA" id="ARBA00022694"/>
    </source>
</evidence>
<evidence type="ECO:0000256" key="4">
    <source>
        <dbReference type="ARBA" id="ARBA00022759"/>
    </source>
</evidence>
<evidence type="ECO:0000313" key="9">
    <source>
        <dbReference type="EMBL" id="HGU39881.1"/>
    </source>
</evidence>
<dbReference type="GO" id="GO:0004526">
    <property type="term" value="F:ribonuclease P activity"/>
    <property type="evidence" value="ECO:0007669"/>
    <property type="project" value="UniProtKB-UniRule"/>
</dbReference>
<keyword evidence="5 7" id="KW-0378">Hydrolase</keyword>
<dbReference type="PANTHER" id="PTHR33992:SF1">
    <property type="entry name" value="RIBONUCLEASE P PROTEIN COMPONENT"/>
    <property type="match status" value="1"/>
</dbReference>
<comment type="catalytic activity">
    <reaction evidence="7">
        <text>Endonucleolytic cleavage of RNA, removing 5'-extranucleotides from tRNA precursor.</text>
        <dbReference type="EC" id="3.1.26.5"/>
    </reaction>
</comment>
<dbReference type="EC" id="3.1.26.5" evidence="7 8"/>
<dbReference type="GO" id="GO:0000049">
    <property type="term" value="F:tRNA binding"/>
    <property type="evidence" value="ECO:0007669"/>
    <property type="project" value="UniProtKB-UniRule"/>
</dbReference>
<dbReference type="AlphaFoldDB" id="A0A7C4RVH6"/>
<keyword evidence="3 7" id="KW-0540">Nuclease</keyword>
<dbReference type="EMBL" id="DSZY01000006">
    <property type="protein sequence ID" value="HGU39881.1"/>
    <property type="molecule type" value="Genomic_DNA"/>
</dbReference>
<protein>
    <recommendedName>
        <fullName evidence="7 8">Ribonuclease P protein component</fullName>
        <shortName evidence="7">RNase P protein</shortName>
        <shortName evidence="7">RNaseP protein</shortName>
        <ecNumber evidence="7 8">3.1.26.5</ecNumber>
    </recommendedName>
    <alternativeName>
        <fullName evidence="7">Protein C5</fullName>
    </alternativeName>
</protein>
<proteinExistence type="inferred from homology"/>
<dbReference type="InterPro" id="IPR020539">
    <property type="entry name" value="RNase_P_CS"/>
</dbReference>
<accession>A0A7C4RVH6</accession>
<name>A0A7C4RVH6_9BACT</name>